<organism evidence="1">
    <name type="scientific">marine sediment metagenome</name>
    <dbReference type="NCBI Taxonomy" id="412755"/>
    <lineage>
        <taxon>unclassified sequences</taxon>
        <taxon>metagenomes</taxon>
        <taxon>ecological metagenomes</taxon>
    </lineage>
</organism>
<proteinExistence type="predicted"/>
<accession>A0A0F9FPQ7</accession>
<evidence type="ECO:0000313" key="1">
    <source>
        <dbReference type="EMBL" id="KKL53032.1"/>
    </source>
</evidence>
<protein>
    <submittedName>
        <fullName evidence="1">Uncharacterized protein</fullName>
    </submittedName>
</protein>
<comment type="caution">
    <text evidence="1">The sequence shown here is derived from an EMBL/GenBank/DDBJ whole genome shotgun (WGS) entry which is preliminary data.</text>
</comment>
<dbReference type="EMBL" id="LAZR01031677">
    <property type="protein sequence ID" value="KKL53032.1"/>
    <property type="molecule type" value="Genomic_DNA"/>
</dbReference>
<reference evidence="1" key="1">
    <citation type="journal article" date="2015" name="Nature">
        <title>Complex archaea that bridge the gap between prokaryotes and eukaryotes.</title>
        <authorList>
            <person name="Spang A."/>
            <person name="Saw J.H."/>
            <person name="Jorgensen S.L."/>
            <person name="Zaremba-Niedzwiedzka K."/>
            <person name="Martijn J."/>
            <person name="Lind A.E."/>
            <person name="van Eijk R."/>
            <person name="Schleper C."/>
            <person name="Guy L."/>
            <person name="Ettema T.J."/>
        </authorList>
    </citation>
    <scope>NUCLEOTIDE SEQUENCE</scope>
</reference>
<gene>
    <name evidence="1" type="ORF">LCGC14_2279520</name>
</gene>
<name>A0A0F9FPQ7_9ZZZZ</name>
<dbReference type="AlphaFoldDB" id="A0A0F9FPQ7"/>
<sequence length="50" mass="5752">MAKKKGKKTKVEKYKPADEVVFRCNLCGKVNKTKDCCGNDFTQQTRLIQE</sequence>